<keyword evidence="11" id="KW-0812">Transmembrane</keyword>
<comment type="similarity">
    <text evidence="2 8">Belongs to the SCO1/2 family.</text>
</comment>
<evidence type="ECO:0000259" key="12">
    <source>
        <dbReference type="PROSITE" id="PS51352"/>
    </source>
</evidence>
<evidence type="ECO:0000256" key="3">
    <source>
        <dbReference type="ARBA" id="ARBA00022723"/>
    </source>
</evidence>
<dbReference type="Pfam" id="PF02630">
    <property type="entry name" value="SCO1-SenC"/>
    <property type="match status" value="1"/>
</dbReference>
<keyword evidence="10" id="KW-1015">Disulfide bond</keyword>
<keyword evidence="11" id="KW-1133">Transmembrane helix</keyword>
<keyword evidence="7 11" id="KW-0472">Membrane</keyword>
<dbReference type="GO" id="GO:0016531">
    <property type="term" value="F:copper chaperone activity"/>
    <property type="evidence" value="ECO:0007669"/>
    <property type="project" value="InterPro"/>
</dbReference>
<dbReference type="InterPro" id="IPR036249">
    <property type="entry name" value="Thioredoxin-like_sf"/>
</dbReference>
<evidence type="ECO:0000256" key="1">
    <source>
        <dbReference type="ARBA" id="ARBA00004273"/>
    </source>
</evidence>
<dbReference type="AlphaFoldDB" id="A0AAN7TL13"/>
<dbReference type="PIRSF" id="PIRSF037736">
    <property type="entry name" value="SCO1"/>
    <property type="match status" value="1"/>
</dbReference>
<comment type="subcellular location">
    <subcellularLocation>
        <location evidence="1 8">Mitochondrion inner membrane</location>
    </subcellularLocation>
</comment>
<sequence>MSAPLARSLRLTERSLCHRCAAQSTRRTFTSISRTPKHEIRSRPSTTVISPQTTRLFSASPSHTYKSVEEAKSRYRSGPFSWQAGILFLLAGVGLTAYFRFEKARMGRARVAEANKGIGRPLVGGPFTLVDHNGKVFTEQDLKGKYSLVYFGFTHCPDICPEELDKMAGMIDQVKAKHGNALKPVFISCDPARDTPEVIRRYLAEFHEDILGMTGTWQQVKDVCKAYRVYFSTPADVQPGQDYLVDHSIYFYLMDPEGDFVEAIGRNFSVDAAAKVINDHVADWRGKINKS</sequence>
<evidence type="ECO:0000256" key="10">
    <source>
        <dbReference type="PIRSR" id="PIRSR603782-2"/>
    </source>
</evidence>
<evidence type="ECO:0000313" key="14">
    <source>
        <dbReference type="Proteomes" id="UP001310890"/>
    </source>
</evidence>
<dbReference type="PROSITE" id="PS51352">
    <property type="entry name" value="THIOREDOXIN_2"/>
    <property type="match status" value="1"/>
</dbReference>
<protein>
    <recommendedName>
        <fullName evidence="12">Thioredoxin domain-containing protein</fullName>
    </recommendedName>
</protein>
<dbReference type="GO" id="GO:0005743">
    <property type="term" value="C:mitochondrial inner membrane"/>
    <property type="evidence" value="ECO:0007669"/>
    <property type="project" value="UniProtKB-SubCell"/>
</dbReference>
<keyword evidence="5 9" id="KW-0186">Copper</keyword>
<feature type="domain" description="Thioredoxin" evidence="12">
    <location>
        <begin position="118"/>
        <end position="282"/>
    </location>
</feature>
<evidence type="ECO:0000256" key="9">
    <source>
        <dbReference type="PIRSR" id="PIRSR037736-1"/>
    </source>
</evidence>
<evidence type="ECO:0000256" key="11">
    <source>
        <dbReference type="SAM" id="Phobius"/>
    </source>
</evidence>
<dbReference type="InterPro" id="IPR017276">
    <property type="entry name" value="Synth_of_cyt-c-oxidase_Sco1/2"/>
</dbReference>
<evidence type="ECO:0000256" key="4">
    <source>
        <dbReference type="ARBA" id="ARBA00022792"/>
    </source>
</evidence>
<dbReference type="GO" id="GO:0005507">
    <property type="term" value="F:copper ion binding"/>
    <property type="evidence" value="ECO:0007669"/>
    <property type="project" value="InterPro"/>
</dbReference>
<keyword evidence="6 8" id="KW-0496">Mitochondrion</keyword>
<evidence type="ECO:0000313" key="13">
    <source>
        <dbReference type="EMBL" id="KAK5114639.1"/>
    </source>
</evidence>
<evidence type="ECO:0000256" key="8">
    <source>
        <dbReference type="PIRNR" id="PIRNR037736"/>
    </source>
</evidence>
<evidence type="ECO:0000256" key="2">
    <source>
        <dbReference type="ARBA" id="ARBA00010996"/>
    </source>
</evidence>
<organism evidence="13 14">
    <name type="scientific">Meristemomyces frigidus</name>
    <dbReference type="NCBI Taxonomy" id="1508187"/>
    <lineage>
        <taxon>Eukaryota</taxon>
        <taxon>Fungi</taxon>
        <taxon>Dikarya</taxon>
        <taxon>Ascomycota</taxon>
        <taxon>Pezizomycotina</taxon>
        <taxon>Dothideomycetes</taxon>
        <taxon>Dothideomycetidae</taxon>
        <taxon>Mycosphaerellales</taxon>
        <taxon>Teratosphaeriaceae</taxon>
        <taxon>Meristemomyces</taxon>
    </lineage>
</organism>
<feature type="binding site" evidence="9">
    <location>
        <position position="160"/>
    </location>
    <ligand>
        <name>Cu cation</name>
        <dbReference type="ChEBI" id="CHEBI:23378"/>
    </ligand>
</feature>
<dbReference type="GO" id="GO:0045454">
    <property type="term" value="P:cell redox homeostasis"/>
    <property type="evidence" value="ECO:0007669"/>
    <property type="project" value="UniProtKB-ARBA"/>
</dbReference>
<evidence type="ECO:0000256" key="6">
    <source>
        <dbReference type="ARBA" id="ARBA00023128"/>
    </source>
</evidence>
<comment type="caution">
    <text evidence="13">The sequence shown here is derived from an EMBL/GenBank/DDBJ whole genome shotgun (WGS) entry which is preliminary data.</text>
</comment>
<gene>
    <name evidence="13" type="ORF">LTR62_002212</name>
</gene>
<evidence type="ECO:0000256" key="7">
    <source>
        <dbReference type="ARBA" id="ARBA00023136"/>
    </source>
</evidence>
<dbReference type="EMBL" id="JAVRRL010000016">
    <property type="protein sequence ID" value="KAK5114639.1"/>
    <property type="molecule type" value="Genomic_DNA"/>
</dbReference>
<dbReference type="InterPro" id="IPR003782">
    <property type="entry name" value="SCO1/SenC"/>
</dbReference>
<feature type="transmembrane region" description="Helical" evidence="11">
    <location>
        <begin position="80"/>
        <end position="101"/>
    </location>
</feature>
<feature type="disulfide bond" description="Redox-active" evidence="10">
    <location>
        <begin position="156"/>
        <end position="160"/>
    </location>
</feature>
<dbReference type="GO" id="GO:0033617">
    <property type="term" value="P:mitochondrial respiratory chain complex IV assembly"/>
    <property type="evidence" value="ECO:0007669"/>
    <property type="project" value="TreeGrafter"/>
</dbReference>
<dbReference type="FunFam" id="3.40.30.10:FF:000013">
    <property type="entry name" value="Blast:Protein SCO1 homolog, mitochondrial"/>
    <property type="match status" value="1"/>
</dbReference>
<dbReference type="GO" id="GO:0006878">
    <property type="term" value="P:intracellular copper ion homeostasis"/>
    <property type="evidence" value="ECO:0007669"/>
    <property type="project" value="UniProtKB-UniRule"/>
</dbReference>
<dbReference type="CDD" id="cd02968">
    <property type="entry name" value="SCO"/>
    <property type="match status" value="1"/>
</dbReference>
<accession>A0AAN7TL13</accession>
<dbReference type="SUPFAM" id="SSF52833">
    <property type="entry name" value="Thioredoxin-like"/>
    <property type="match status" value="1"/>
</dbReference>
<dbReference type="Proteomes" id="UP001310890">
    <property type="component" value="Unassembled WGS sequence"/>
</dbReference>
<feature type="binding site" evidence="9">
    <location>
        <position position="247"/>
    </location>
    <ligand>
        <name>Cu cation</name>
        <dbReference type="ChEBI" id="CHEBI:23378"/>
    </ligand>
</feature>
<name>A0AAN7TL13_9PEZI</name>
<proteinExistence type="inferred from homology"/>
<dbReference type="Gene3D" id="3.40.30.10">
    <property type="entry name" value="Glutaredoxin"/>
    <property type="match status" value="1"/>
</dbReference>
<evidence type="ECO:0000256" key="5">
    <source>
        <dbReference type="ARBA" id="ARBA00023008"/>
    </source>
</evidence>
<feature type="binding site" evidence="9">
    <location>
        <position position="156"/>
    </location>
    <ligand>
        <name>Cu cation</name>
        <dbReference type="ChEBI" id="CHEBI:23378"/>
    </ligand>
</feature>
<keyword evidence="4 8" id="KW-0999">Mitochondrion inner membrane</keyword>
<dbReference type="PANTHER" id="PTHR12151">
    <property type="entry name" value="ELECTRON TRANSPORT PROTIN SCO1/SENC FAMILY MEMBER"/>
    <property type="match status" value="1"/>
</dbReference>
<reference evidence="13" key="1">
    <citation type="submission" date="2023-08" db="EMBL/GenBank/DDBJ databases">
        <title>Black Yeasts Isolated from many extreme environments.</title>
        <authorList>
            <person name="Coleine C."/>
            <person name="Stajich J.E."/>
            <person name="Selbmann L."/>
        </authorList>
    </citation>
    <scope>NUCLEOTIDE SEQUENCE</scope>
    <source>
        <strain evidence="13">CCFEE 5401</strain>
    </source>
</reference>
<dbReference type="PANTHER" id="PTHR12151:SF5">
    <property type="entry name" value="AT19154P"/>
    <property type="match status" value="1"/>
</dbReference>
<dbReference type="InterPro" id="IPR013766">
    <property type="entry name" value="Thioredoxin_domain"/>
</dbReference>
<keyword evidence="3 9" id="KW-0479">Metal-binding</keyword>